<sequence length="265" mass="29866">MSWSMFLLVIMTCLIQDIQSAPKAMSGCLTCRFDPCQQCRILAATVLWVDGDPEYGGARMVEMSCRNDRSMEQFCSQIQGKEEEFVDTVLDYQKNGTVLEVCARADFSVCDLSDIGKDPRSWTPKPLNICEQCQSIVDMIMETANIALTNIALINNTLPNELPFERLEFCMMAADSLKKMCDEDEQLRQFLSGLCTSIDGKEFEFVKAVMDCSGVKFKDDKVQTNCTIPGLNVEIDAGNKYPERKVCESFVESCKVEEFPFQSEV</sequence>
<feature type="signal peptide" evidence="1">
    <location>
        <begin position="1"/>
        <end position="20"/>
    </location>
</feature>
<comment type="caution">
    <text evidence="2">The sequence shown here is derived from an EMBL/GenBank/DDBJ whole genome shotgun (WGS) entry which is preliminary data.</text>
</comment>
<gene>
    <name evidence="2" type="ORF">DdX_16810</name>
</gene>
<organism evidence="2 3">
    <name type="scientific">Ditylenchus destructor</name>
    <dbReference type="NCBI Taxonomy" id="166010"/>
    <lineage>
        <taxon>Eukaryota</taxon>
        <taxon>Metazoa</taxon>
        <taxon>Ecdysozoa</taxon>
        <taxon>Nematoda</taxon>
        <taxon>Chromadorea</taxon>
        <taxon>Rhabditida</taxon>
        <taxon>Tylenchina</taxon>
        <taxon>Tylenchomorpha</taxon>
        <taxon>Sphaerularioidea</taxon>
        <taxon>Anguinidae</taxon>
        <taxon>Anguininae</taxon>
        <taxon>Ditylenchus</taxon>
    </lineage>
</organism>
<evidence type="ECO:0000313" key="2">
    <source>
        <dbReference type="EMBL" id="KAI1700291.1"/>
    </source>
</evidence>
<feature type="chain" id="PRO_5042229638" description="Saposin B-type domain-containing protein" evidence="1">
    <location>
        <begin position="21"/>
        <end position="265"/>
    </location>
</feature>
<dbReference type="EMBL" id="JAKKPZ010000150">
    <property type="protein sequence ID" value="KAI1700291.1"/>
    <property type="molecule type" value="Genomic_DNA"/>
</dbReference>
<dbReference type="AlphaFoldDB" id="A0AAD4MNY6"/>
<dbReference type="Proteomes" id="UP001201812">
    <property type="component" value="Unassembled WGS sequence"/>
</dbReference>
<evidence type="ECO:0000256" key="1">
    <source>
        <dbReference type="SAM" id="SignalP"/>
    </source>
</evidence>
<evidence type="ECO:0000313" key="3">
    <source>
        <dbReference type="Proteomes" id="UP001201812"/>
    </source>
</evidence>
<reference evidence="2" key="1">
    <citation type="submission" date="2022-01" db="EMBL/GenBank/DDBJ databases">
        <title>Genome Sequence Resource for Two Populations of Ditylenchus destructor, the Migratory Endoparasitic Phytonematode.</title>
        <authorList>
            <person name="Zhang H."/>
            <person name="Lin R."/>
            <person name="Xie B."/>
        </authorList>
    </citation>
    <scope>NUCLEOTIDE SEQUENCE</scope>
    <source>
        <strain evidence="2">BazhouSP</strain>
    </source>
</reference>
<accession>A0AAD4MNY6</accession>
<protein>
    <recommendedName>
        <fullName evidence="4">Saposin B-type domain-containing protein</fullName>
    </recommendedName>
</protein>
<proteinExistence type="predicted"/>
<keyword evidence="1" id="KW-0732">Signal</keyword>
<evidence type="ECO:0008006" key="4">
    <source>
        <dbReference type="Google" id="ProtNLM"/>
    </source>
</evidence>
<name>A0AAD4MNY6_9BILA</name>
<keyword evidence="3" id="KW-1185">Reference proteome</keyword>